<evidence type="ECO:0000256" key="1">
    <source>
        <dbReference type="ARBA" id="ARBA00000348"/>
    </source>
</evidence>
<evidence type="ECO:0000259" key="10">
    <source>
        <dbReference type="PROSITE" id="PS51464"/>
    </source>
</evidence>
<dbReference type="EMBL" id="JAJADR010000013">
    <property type="protein sequence ID" value="MCB2410977.1"/>
    <property type="molecule type" value="Genomic_DNA"/>
</dbReference>
<gene>
    <name evidence="11" type="primary">lpcA</name>
    <name evidence="9" type="synonym">gmhA</name>
    <name evidence="11" type="ORF">LGH74_23525</name>
</gene>
<dbReference type="GO" id="GO:0016853">
    <property type="term" value="F:isomerase activity"/>
    <property type="evidence" value="ECO:0007669"/>
    <property type="project" value="UniProtKB-KW"/>
</dbReference>
<keyword evidence="6 9" id="KW-0862">Zinc</keyword>
<proteinExistence type="inferred from homology"/>
<feature type="binding site" evidence="9">
    <location>
        <position position="172"/>
    </location>
    <ligand>
        <name>substrate</name>
    </ligand>
</feature>
<feature type="binding site" evidence="9">
    <location>
        <position position="65"/>
    </location>
    <ligand>
        <name>substrate</name>
    </ligand>
</feature>
<dbReference type="Pfam" id="PF13580">
    <property type="entry name" value="SIS_2"/>
    <property type="match status" value="1"/>
</dbReference>
<organism evidence="11 12">
    <name type="scientific">Hymenobacter lucidus</name>
    <dbReference type="NCBI Taxonomy" id="2880930"/>
    <lineage>
        <taxon>Bacteria</taxon>
        <taxon>Pseudomonadati</taxon>
        <taxon>Bacteroidota</taxon>
        <taxon>Cytophagia</taxon>
        <taxon>Cytophagales</taxon>
        <taxon>Hymenobacteraceae</taxon>
        <taxon>Hymenobacter</taxon>
    </lineage>
</organism>
<feature type="binding site" evidence="9">
    <location>
        <position position="172"/>
    </location>
    <ligand>
        <name>Zn(2+)</name>
        <dbReference type="ChEBI" id="CHEBI:29105"/>
    </ligand>
</feature>
<feature type="binding site" evidence="9">
    <location>
        <position position="124"/>
    </location>
    <ligand>
        <name>substrate</name>
    </ligand>
</feature>
<evidence type="ECO:0000256" key="4">
    <source>
        <dbReference type="ARBA" id="ARBA00022490"/>
    </source>
</evidence>
<evidence type="ECO:0000313" key="11">
    <source>
        <dbReference type="EMBL" id="MCB2410977.1"/>
    </source>
</evidence>
<dbReference type="RefSeq" id="WP_226180386.1">
    <property type="nucleotide sequence ID" value="NZ_JAJADR010000013.1"/>
</dbReference>
<dbReference type="EC" id="5.3.1.28" evidence="9"/>
<protein>
    <recommendedName>
        <fullName evidence="9">Phosphoheptose isomerase</fullName>
        <ecNumber evidence="9">5.3.1.28</ecNumber>
    </recommendedName>
    <alternativeName>
        <fullName evidence="9">Sedoheptulose 7-phosphate isomerase</fullName>
    </alternativeName>
</protein>
<feature type="binding site" evidence="9">
    <location>
        <begin position="119"/>
        <end position="121"/>
    </location>
    <ligand>
        <name>substrate</name>
    </ligand>
</feature>
<dbReference type="InterPro" id="IPR004515">
    <property type="entry name" value="Phosphoheptose_Isoase"/>
</dbReference>
<comment type="function">
    <text evidence="9">Catalyzes the isomerization of sedoheptulose 7-phosphate in D-glycero-D-manno-heptose 7-phosphate.</text>
</comment>
<dbReference type="NCBIfam" id="TIGR00441">
    <property type="entry name" value="gmhA"/>
    <property type="match status" value="1"/>
</dbReference>
<accession>A0ABS8AYU5</accession>
<dbReference type="SUPFAM" id="SSF53697">
    <property type="entry name" value="SIS domain"/>
    <property type="match status" value="1"/>
</dbReference>
<keyword evidence="12" id="KW-1185">Reference proteome</keyword>
<dbReference type="InterPro" id="IPR046348">
    <property type="entry name" value="SIS_dom_sf"/>
</dbReference>
<comment type="miscellaneous">
    <text evidence="9">The reaction produces a racemic mixture of D-glycero-alpha-D-manno-heptose 7-phosphate and D-glycero-beta-D-manno-heptose 7-phosphate.</text>
</comment>
<dbReference type="CDD" id="cd05006">
    <property type="entry name" value="SIS_GmhA"/>
    <property type="match status" value="1"/>
</dbReference>
<dbReference type="InterPro" id="IPR050099">
    <property type="entry name" value="SIS_GmhA/DiaA_subfam"/>
</dbReference>
<evidence type="ECO:0000256" key="3">
    <source>
        <dbReference type="ARBA" id="ARBA00009894"/>
    </source>
</evidence>
<dbReference type="InterPro" id="IPR035461">
    <property type="entry name" value="GmhA/DiaA"/>
</dbReference>
<keyword evidence="5 9" id="KW-0479">Metal-binding</keyword>
<sequence length="214" mass="22750">MFAALIHAELTEARTVLDRFLADSQNLARIEQAARLMSTCLGTGGKILSCGNGGSLCDAQHFAEELTGRYRQDRPALAAIALTEASHLSCVANDYGYEYVFSRYVQALGRPGDVLLAISTSGHSPNVLRAAEAAQACGMQVVSLTGKDGGPLAALSDVEIRVPHTGYADRTQEVHVKVIHVLLRLLEHLLQDATPTLPATAGVQPPTGKENPHA</sequence>
<keyword evidence="7 9" id="KW-0413">Isomerase</keyword>
<reference evidence="11" key="1">
    <citation type="submission" date="2021-10" db="EMBL/GenBank/DDBJ databases">
        <authorList>
            <person name="Dean J.D."/>
            <person name="Kim M.K."/>
            <person name="Newey C.N."/>
            <person name="Stoker T.S."/>
            <person name="Thompson D.W."/>
            <person name="Grose J.H."/>
        </authorList>
    </citation>
    <scope>NUCLEOTIDE SEQUENCE</scope>
    <source>
        <strain evidence="11">BT178</strain>
    </source>
</reference>
<name>A0ABS8AYU5_9BACT</name>
<dbReference type="PROSITE" id="PS51464">
    <property type="entry name" value="SIS"/>
    <property type="match status" value="1"/>
</dbReference>
<comment type="pathway">
    <text evidence="9">Carbohydrate biosynthesis; D-glycero-D-manno-heptose 7-phosphate biosynthesis; D-glycero-alpha-D-manno-heptose 7-phosphate and D-glycero-beta-D-manno-heptose 7-phosphate from sedoheptulose 7-phosphate: step 1/1.</text>
</comment>
<evidence type="ECO:0000256" key="9">
    <source>
        <dbReference type="HAMAP-Rule" id="MF_00067"/>
    </source>
</evidence>
<dbReference type="NCBIfam" id="NF001628">
    <property type="entry name" value="PRK00414.1"/>
    <property type="match status" value="1"/>
</dbReference>
<dbReference type="HAMAP" id="MF_00067">
    <property type="entry name" value="GmhA"/>
    <property type="match status" value="1"/>
</dbReference>
<comment type="cofactor">
    <cofactor evidence="9">
        <name>Zn(2+)</name>
        <dbReference type="ChEBI" id="CHEBI:29105"/>
    </cofactor>
    <text evidence="9">Binds 1 zinc ion per subunit.</text>
</comment>
<feature type="domain" description="SIS" evidence="10">
    <location>
        <begin position="37"/>
        <end position="195"/>
    </location>
</feature>
<dbReference type="Proteomes" id="UP001165296">
    <property type="component" value="Unassembled WGS sequence"/>
</dbReference>
<dbReference type="PANTHER" id="PTHR30390">
    <property type="entry name" value="SEDOHEPTULOSE 7-PHOSPHATE ISOMERASE / DNAA INITIATOR-ASSOCIATING FACTOR FOR REPLICATION INITIATION"/>
    <property type="match status" value="1"/>
</dbReference>
<feature type="binding site" evidence="9">
    <location>
        <begin position="93"/>
        <end position="94"/>
    </location>
    <ligand>
        <name>substrate</name>
    </ligand>
</feature>
<keyword evidence="4 9" id="KW-0963">Cytoplasm</keyword>
<comment type="subcellular location">
    <subcellularLocation>
        <location evidence="2 9">Cytoplasm</location>
    </subcellularLocation>
</comment>
<evidence type="ECO:0000256" key="7">
    <source>
        <dbReference type="ARBA" id="ARBA00023235"/>
    </source>
</evidence>
<dbReference type="InterPro" id="IPR001347">
    <property type="entry name" value="SIS_dom"/>
</dbReference>
<feature type="binding site" evidence="9">
    <location>
        <position position="180"/>
    </location>
    <ligand>
        <name>Zn(2+)</name>
        <dbReference type="ChEBI" id="CHEBI:29105"/>
    </ligand>
</feature>
<evidence type="ECO:0000256" key="5">
    <source>
        <dbReference type="ARBA" id="ARBA00022723"/>
    </source>
</evidence>
<comment type="similarity">
    <text evidence="3 9">Belongs to the SIS family. GmhA subfamily.</text>
</comment>
<dbReference type="PANTHER" id="PTHR30390:SF7">
    <property type="entry name" value="PHOSPHOHEPTOSE ISOMERASE"/>
    <property type="match status" value="1"/>
</dbReference>
<evidence type="ECO:0000256" key="8">
    <source>
        <dbReference type="ARBA" id="ARBA00023277"/>
    </source>
</evidence>
<comment type="catalytic activity">
    <reaction evidence="1 9">
        <text>2 D-sedoheptulose 7-phosphate = D-glycero-alpha-D-manno-heptose 7-phosphate + D-glycero-beta-D-manno-heptose 7-phosphate</text>
        <dbReference type="Rhea" id="RHEA:27489"/>
        <dbReference type="ChEBI" id="CHEBI:57483"/>
        <dbReference type="ChEBI" id="CHEBI:60203"/>
        <dbReference type="ChEBI" id="CHEBI:60204"/>
        <dbReference type="EC" id="5.3.1.28"/>
    </reaction>
</comment>
<feature type="binding site" evidence="9">
    <location>
        <begin position="52"/>
        <end position="54"/>
    </location>
    <ligand>
        <name>substrate</name>
    </ligand>
</feature>
<evidence type="ECO:0000256" key="6">
    <source>
        <dbReference type="ARBA" id="ARBA00022833"/>
    </source>
</evidence>
<feature type="binding site" evidence="9">
    <location>
        <position position="61"/>
    </location>
    <ligand>
        <name>Zn(2+)</name>
        <dbReference type="ChEBI" id="CHEBI:29105"/>
    </ligand>
</feature>
<evidence type="ECO:0000256" key="2">
    <source>
        <dbReference type="ARBA" id="ARBA00004496"/>
    </source>
</evidence>
<keyword evidence="8 9" id="KW-0119">Carbohydrate metabolism</keyword>
<feature type="binding site" evidence="9">
    <location>
        <position position="65"/>
    </location>
    <ligand>
        <name>Zn(2+)</name>
        <dbReference type="ChEBI" id="CHEBI:29105"/>
    </ligand>
</feature>
<comment type="caution">
    <text evidence="11">The sequence shown here is derived from an EMBL/GenBank/DDBJ whole genome shotgun (WGS) entry which is preliminary data.</text>
</comment>
<evidence type="ECO:0000313" key="12">
    <source>
        <dbReference type="Proteomes" id="UP001165296"/>
    </source>
</evidence>
<dbReference type="Gene3D" id="3.40.50.10490">
    <property type="entry name" value="Glucose-6-phosphate isomerase like protein, domain 1"/>
    <property type="match status" value="1"/>
</dbReference>